<accession>A0ABV5AF54</accession>
<sequence>MKALRSTILGPVVATLLAIIIGGILVSAMGYNPFVVYGSLVSGAFGNAASLGNTITASIPLILCGLGIAIAFQSGLFNIGADGQYWVSASASVWVGYHFTGLPGWLHIIFCLVVGMLVGAIWGGIIPGLTRAYVGSSEVITTMMLSYIGILLARYLIEGGPMQQKGFNPESPEIAQNTQLPYFNQTLMQSQLSLVAVAITILAAVAAWFLLYKTTTGYQLRAVGFNQRAARYAGMRVTLFTIIALCLSGLFAGLAGAVQMLGVDHRLLDGFSSNYGYTAIVVSLLARNNPFGVLLAGLFFGALTTGGQNMQIVSNVPAALTDVLQGLIIFFVACERIVPQIIQWYRRRRSTRSSVAAS</sequence>
<comment type="caution">
    <text evidence="7">The sequence shown here is derived from an EMBL/GenBank/DDBJ whole genome shotgun (WGS) entry which is preliminary data.</text>
</comment>
<evidence type="ECO:0000313" key="8">
    <source>
        <dbReference type="Proteomes" id="UP001579974"/>
    </source>
</evidence>
<protein>
    <submittedName>
        <fullName evidence="7">ABC transporter permease</fullName>
    </submittedName>
</protein>
<dbReference type="PANTHER" id="PTHR47089">
    <property type="entry name" value="ABC TRANSPORTER, PERMEASE PROTEIN"/>
    <property type="match status" value="1"/>
</dbReference>
<organism evidence="7 8">
    <name type="scientific">Alicyclobacillus fastidiosus</name>
    <dbReference type="NCBI Taxonomy" id="392011"/>
    <lineage>
        <taxon>Bacteria</taxon>
        <taxon>Bacillati</taxon>
        <taxon>Bacillota</taxon>
        <taxon>Bacilli</taxon>
        <taxon>Bacillales</taxon>
        <taxon>Alicyclobacillaceae</taxon>
        <taxon>Alicyclobacillus</taxon>
    </lineage>
</organism>
<dbReference type="EMBL" id="JBDXSU010000007">
    <property type="protein sequence ID" value="MFB5190826.1"/>
    <property type="molecule type" value="Genomic_DNA"/>
</dbReference>
<keyword evidence="5 6" id="KW-0472">Membrane</keyword>
<name>A0ABV5AF54_9BACL</name>
<keyword evidence="2" id="KW-1003">Cell membrane</keyword>
<evidence type="ECO:0000256" key="1">
    <source>
        <dbReference type="ARBA" id="ARBA00004651"/>
    </source>
</evidence>
<evidence type="ECO:0000313" key="7">
    <source>
        <dbReference type="EMBL" id="MFB5190826.1"/>
    </source>
</evidence>
<feature type="transmembrane region" description="Helical" evidence="6">
    <location>
        <begin position="233"/>
        <end position="255"/>
    </location>
</feature>
<feature type="transmembrane region" description="Helical" evidence="6">
    <location>
        <begin position="12"/>
        <end position="31"/>
    </location>
</feature>
<keyword evidence="8" id="KW-1185">Reference proteome</keyword>
<dbReference type="Pfam" id="PF02653">
    <property type="entry name" value="BPD_transp_2"/>
    <property type="match status" value="1"/>
</dbReference>
<evidence type="ECO:0000256" key="2">
    <source>
        <dbReference type="ARBA" id="ARBA00022475"/>
    </source>
</evidence>
<proteinExistence type="predicted"/>
<dbReference type="RefSeq" id="WP_275474407.1">
    <property type="nucleotide sequence ID" value="NZ_CP162940.1"/>
</dbReference>
<keyword evidence="4 6" id="KW-1133">Transmembrane helix</keyword>
<dbReference type="PANTHER" id="PTHR47089:SF1">
    <property type="entry name" value="GUANOSINE ABC TRANSPORTER PERMEASE PROTEIN NUPP"/>
    <property type="match status" value="1"/>
</dbReference>
<evidence type="ECO:0000256" key="6">
    <source>
        <dbReference type="SAM" id="Phobius"/>
    </source>
</evidence>
<dbReference type="Proteomes" id="UP001579974">
    <property type="component" value="Unassembled WGS sequence"/>
</dbReference>
<feature type="transmembrane region" description="Helical" evidence="6">
    <location>
        <begin position="139"/>
        <end position="157"/>
    </location>
</feature>
<evidence type="ECO:0000256" key="5">
    <source>
        <dbReference type="ARBA" id="ARBA00023136"/>
    </source>
</evidence>
<dbReference type="InterPro" id="IPR001851">
    <property type="entry name" value="ABC_transp_permease"/>
</dbReference>
<feature type="transmembrane region" description="Helical" evidence="6">
    <location>
        <begin position="192"/>
        <end position="212"/>
    </location>
</feature>
<feature type="transmembrane region" description="Helical" evidence="6">
    <location>
        <begin position="51"/>
        <end position="71"/>
    </location>
</feature>
<keyword evidence="3 6" id="KW-0812">Transmembrane</keyword>
<evidence type="ECO:0000256" key="3">
    <source>
        <dbReference type="ARBA" id="ARBA00022692"/>
    </source>
</evidence>
<feature type="transmembrane region" description="Helical" evidence="6">
    <location>
        <begin position="275"/>
        <end position="300"/>
    </location>
</feature>
<dbReference type="CDD" id="cd06580">
    <property type="entry name" value="TM_PBP1_transp_TpRbsC_like"/>
    <property type="match status" value="1"/>
</dbReference>
<evidence type="ECO:0000256" key="4">
    <source>
        <dbReference type="ARBA" id="ARBA00022989"/>
    </source>
</evidence>
<reference evidence="7 8" key="1">
    <citation type="journal article" date="2024" name="Int. J. Mol. Sci.">
        <title>Exploration of Alicyclobacillus spp. Genome in Search of Antibiotic Resistance.</title>
        <authorList>
            <person name="Bucka-Kolendo J."/>
            <person name="Kiousi D.E."/>
            <person name="Dekowska A."/>
            <person name="Mikolajczuk-Szczyrba A."/>
            <person name="Karadedos D.M."/>
            <person name="Michael P."/>
            <person name="Galanis A."/>
            <person name="Sokolowska B."/>
        </authorList>
    </citation>
    <scope>NUCLEOTIDE SEQUENCE [LARGE SCALE GENOMIC DNA]</scope>
    <source>
        <strain evidence="7 8">KKP 3000</strain>
    </source>
</reference>
<gene>
    <name evidence="7" type="ORF">KKP3000_004312</name>
</gene>
<feature type="transmembrane region" description="Helical" evidence="6">
    <location>
        <begin position="105"/>
        <end position="127"/>
    </location>
</feature>
<comment type="subcellular location">
    <subcellularLocation>
        <location evidence="1">Cell membrane</location>
        <topology evidence="1">Multi-pass membrane protein</topology>
    </subcellularLocation>
</comment>